<feature type="transmembrane region" description="Helical" evidence="1">
    <location>
        <begin position="37"/>
        <end position="57"/>
    </location>
</feature>
<dbReference type="Proteomes" id="UP000831151">
    <property type="component" value="Chromosome"/>
</dbReference>
<keyword evidence="3" id="KW-1185">Reference proteome</keyword>
<feature type="transmembrane region" description="Helical" evidence="1">
    <location>
        <begin position="63"/>
        <end position="81"/>
    </location>
</feature>
<dbReference type="Pfam" id="PF06961">
    <property type="entry name" value="DUF1294"/>
    <property type="match status" value="1"/>
</dbReference>
<dbReference type="RefSeq" id="WP_019214323.1">
    <property type="nucleotide sequence ID" value="NZ_CP096649.1"/>
</dbReference>
<evidence type="ECO:0000313" key="2">
    <source>
        <dbReference type="EMBL" id="UQK59319.1"/>
    </source>
</evidence>
<protein>
    <submittedName>
        <fullName evidence="2">DUF1294 domain-containing protein</fullName>
    </submittedName>
</protein>
<evidence type="ECO:0000313" key="3">
    <source>
        <dbReference type="Proteomes" id="UP000831151"/>
    </source>
</evidence>
<evidence type="ECO:0000256" key="1">
    <source>
        <dbReference type="SAM" id="Phobius"/>
    </source>
</evidence>
<gene>
    <name evidence="2" type="ORF">M1R53_01210</name>
</gene>
<sequence length="86" mass="9883">MLKYLFYGINVICFLAFGFDKFKAASGDYKHRTPEKVLLGLSLIGGAPLGVVSMLVFRHKTQKIKFLTLMPTMAVLWLFIYKKYLM</sequence>
<proteinExistence type="predicted"/>
<dbReference type="AlphaFoldDB" id="A0A9E7IVV4"/>
<feature type="transmembrane region" description="Helical" evidence="1">
    <location>
        <begin position="6"/>
        <end position="25"/>
    </location>
</feature>
<dbReference type="EMBL" id="CP096649">
    <property type="protein sequence ID" value="UQK59319.1"/>
    <property type="molecule type" value="Genomic_DNA"/>
</dbReference>
<reference evidence="2" key="1">
    <citation type="submission" date="2022-04" db="EMBL/GenBank/DDBJ databases">
        <title>Complete genome sequences of Ezakiella coagulans and Fenollaria massiliensis.</title>
        <authorList>
            <person name="France M.T."/>
            <person name="Clifford J."/>
            <person name="Narina S."/>
            <person name="Rutt L."/>
            <person name="Ravel J."/>
        </authorList>
    </citation>
    <scope>NUCLEOTIDE SEQUENCE</scope>
    <source>
        <strain evidence="2">C0061C2</strain>
    </source>
</reference>
<dbReference type="KEGG" id="fms:M1R53_01210"/>
<keyword evidence="1" id="KW-0472">Membrane</keyword>
<dbReference type="InterPro" id="IPR010718">
    <property type="entry name" value="DUF1294"/>
</dbReference>
<accession>A0A9E7IVV4</accession>
<keyword evidence="1" id="KW-1133">Transmembrane helix</keyword>
<organism evidence="2 3">
    <name type="scientific">Fenollaria massiliensis</name>
    <dbReference type="NCBI Taxonomy" id="938288"/>
    <lineage>
        <taxon>Bacteria</taxon>
        <taxon>Bacillati</taxon>
        <taxon>Bacillota</taxon>
        <taxon>Clostridia</taxon>
        <taxon>Eubacteriales</taxon>
        <taxon>Fenollaria</taxon>
    </lineage>
</organism>
<keyword evidence="1" id="KW-0812">Transmembrane</keyword>
<name>A0A9E7IVV4_9FIRM</name>